<reference evidence="4" key="1">
    <citation type="journal article" date="2019" name="Int. J. Syst. Evol. Microbiol.">
        <title>The Global Catalogue of Microorganisms (GCM) 10K type strain sequencing project: providing services to taxonomists for standard genome sequencing and annotation.</title>
        <authorList>
            <consortium name="The Broad Institute Genomics Platform"/>
            <consortium name="The Broad Institute Genome Sequencing Center for Infectious Disease"/>
            <person name="Wu L."/>
            <person name="Ma J."/>
        </authorList>
    </citation>
    <scope>NUCLEOTIDE SEQUENCE [LARGE SCALE GENOMIC DNA]</scope>
    <source>
        <strain evidence="4">JCM 6922</strain>
    </source>
</reference>
<proteinExistence type="predicted"/>
<evidence type="ECO:0000259" key="2">
    <source>
        <dbReference type="Pfam" id="PF08239"/>
    </source>
</evidence>
<dbReference type="Pfam" id="PF08239">
    <property type="entry name" value="SH3_3"/>
    <property type="match status" value="1"/>
</dbReference>
<sequence length="149" mass="15736">MTPVGRRRLASLRVRCAHVCFAVRPGGINGAPRQSWDPTGEDHMSVGSVEEAEGGKEETVLTAAAAAVRYYSVAPGVRLNVRSGPGTGYSIVRVLPEGARVPIYCQKPGTTVTGPYGTSNIWDNISNGEYVSDAYVQTGSDGYVASRCA</sequence>
<feature type="region of interest" description="Disordered" evidence="1">
    <location>
        <begin position="31"/>
        <end position="53"/>
    </location>
</feature>
<accession>A0ABP5XMF4</accession>
<organism evidence="3 4">
    <name type="scientific">Streptomyces glaucus</name>
    <dbReference type="NCBI Taxonomy" id="284029"/>
    <lineage>
        <taxon>Bacteria</taxon>
        <taxon>Bacillati</taxon>
        <taxon>Actinomycetota</taxon>
        <taxon>Actinomycetes</taxon>
        <taxon>Kitasatosporales</taxon>
        <taxon>Streptomycetaceae</taxon>
        <taxon>Streptomyces</taxon>
    </lineage>
</organism>
<dbReference type="Gene3D" id="2.30.30.40">
    <property type="entry name" value="SH3 Domains"/>
    <property type="match status" value="1"/>
</dbReference>
<feature type="domain" description="SH3b" evidence="2">
    <location>
        <begin position="79"/>
        <end position="125"/>
    </location>
</feature>
<dbReference type="Proteomes" id="UP001500460">
    <property type="component" value="Unassembled WGS sequence"/>
</dbReference>
<dbReference type="InterPro" id="IPR003646">
    <property type="entry name" value="SH3-like_bac-type"/>
</dbReference>
<name>A0ABP5XMF4_9ACTN</name>
<evidence type="ECO:0000313" key="3">
    <source>
        <dbReference type="EMBL" id="GAA2459928.1"/>
    </source>
</evidence>
<evidence type="ECO:0000256" key="1">
    <source>
        <dbReference type="SAM" id="MobiDB-lite"/>
    </source>
</evidence>
<gene>
    <name evidence="3" type="ORF">GCM10010421_61640</name>
</gene>
<evidence type="ECO:0000313" key="4">
    <source>
        <dbReference type="Proteomes" id="UP001500460"/>
    </source>
</evidence>
<keyword evidence="4" id="KW-1185">Reference proteome</keyword>
<protein>
    <recommendedName>
        <fullName evidence="2">SH3b domain-containing protein</fullName>
    </recommendedName>
</protein>
<dbReference type="EMBL" id="BAAATK010000076">
    <property type="protein sequence ID" value="GAA2459928.1"/>
    <property type="molecule type" value="Genomic_DNA"/>
</dbReference>
<comment type="caution">
    <text evidence="3">The sequence shown here is derived from an EMBL/GenBank/DDBJ whole genome shotgun (WGS) entry which is preliminary data.</text>
</comment>